<evidence type="ECO:0000256" key="1">
    <source>
        <dbReference type="ARBA" id="ARBA00008754"/>
    </source>
</evidence>
<dbReference type="PIRSF" id="PIRSF005384">
    <property type="entry name" value="RpiB_LacA_B"/>
    <property type="match status" value="1"/>
</dbReference>
<organism evidence="5 6">
    <name type="scientific">Sphingobacterium yanglingense</name>
    <dbReference type="NCBI Taxonomy" id="1437280"/>
    <lineage>
        <taxon>Bacteria</taxon>
        <taxon>Pseudomonadati</taxon>
        <taxon>Bacteroidota</taxon>
        <taxon>Sphingobacteriia</taxon>
        <taxon>Sphingobacteriales</taxon>
        <taxon>Sphingobacteriaceae</taxon>
        <taxon>Sphingobacterium</taxon>
    </lineage>
</organism>
<dbReference type="NCBIfam" id="TIGR01120">
    <property type="entry name" value="rpiB"/>
    <property type="match status" value="1"/>
</dbReference>
<sequence>MKIAIGSDHAGFDYKVEIISYLKELGHDVQDFGPSSADSVDYPDFAHPVATSVETAENTLGVLICGSANGVAITANKHQGIRAAIAWQNEIAALARQHNNANIICIPARFVDLELAKKITHTFLTTDFEGGRHANRVNKIACN</sequence>
<gene>
    <name evidence="5" type="ORF">CLV99_3118</name>
</gene>
<dbReference type="PANTHER" id="PTHR30345:SF0">
    <property type="entry name" value="DNA DAMAGE-REPAIR_TOLERATION PROTEIN DRT102"/>
    <property type="match status" value="1"/>
</dbReference>
<keyword evidence="2 5" id="KW-0413">Isomerase</keyword>
<dbReference type="RefSeq" id="WP_133585337.1">
    <property type="nucleotide sequence ID" value="NZ_SNYV01000015.1"/>
</dbReference>
<evidence type="ECO:0000313" key="5">
    <source>
        <dbReference type="EMBL" id="TDQ76525.1"/>
    </source>
</evidence>
<dbReference type="NCBIfam" id="TIGR00689">
    <property type="entry name" value="rpiB_lacA_lacB"/>
    <property type="match status" value="1"/>
</dbReference>
<reference evidence="5 6" key="1">
    <citation type="submission" date="2019-03" db="EMBL/GenBank/DDBJ databases">
        <title>Genomic Encyclopedia of Archaeal and Bacterial Type Strains, Phase II (KMG-II): from individual species to whole genera.</title>
        <authorList>
            <person name="Goeker M."/>
        </authorList>
    </citation>
    <scope>NUCLEOTIDE SEQUENCE [LARGE SCALE GENOMIC DNA]</scope>
    <source>
        <strain evidence="5 6">DSM 28353</strain>
    </source>
</reference>
<evidence type="ECO:0000256" key="2">
    <source>
        <dbReference type="ARBA" id="ARBA00023235"/>
    </source>
</evidence>
<evidence type="ECO:0000313" key="6">
    <source>
        <dbReference type="Proteomes" id="UP000295292"/>
    </source>
</evidence>
<dbReference type="AlphaFoldDB" id="A0A4R6WAW8"/>
<dbReference type="GO" id="GO:0019316">
    <property type="term" value="P:D-allose catabolic process"/>
    <property type="evidence" value="ECO:0007669"/>
    <property type="project" value="TreeGrafter"/>
</dbReference>
<feature type="active site" description="Proton acceptor" evidence="3">
    <location>
        <position position="65"/>
    </location>
</feature>
<accession>A0A4R6WAW8</accession>
<feature type="binding site" evidence="4">
    <location>
        <begin position="8"/>
        <end position="9"/>
    </location>
    <ligand>
        <name>D-ribulose 5-phosphate</name>
        <dbReference type="ChEBI" id="CHEBI:58121"/>
    </ligand>
</feature>
<feature type="binding site" evidence="4">
    <location>
        <begin position="66"/>
        <end position="70"/>
    </location>
    <ligand>
        <name>D-ribulose 5-phosphate</name>
        <dbReference type="ChEBI" id="CHEBI:58121"/>
    </ligand>
</feature>
<dbReference type="Pfam" id="PF02502">
    <property type="entry name" value="LacAB_rpiB"/>
    <property type="match status" value="1"/>
</dbReference>
<feature type="active site" description="Proton donor" evidence="3">
    <location>
        <position position="98"/>
    </location>
</feature>
<dbReference type="GO" id="GO:0009052">
    <property type="term" value="P:pentose-phosphate shunt, non-oxidative branch"/>
    <property type="evidence" value="ECO:0007669"/>
    <property type="project" value="TreeGrafter"/>
</dbReference>
<dbReference type="InterPro" id="IPR036569">
    <property type="entry name" value="RpiB_LacA_LacB_sf"/>
</dbReference>
<dbReference type="GO" id="GO:0004751">
    <property type="term" value="F:ribose-5-phosphate isomerase activity"/>
    <property type="evidence" value="ECO:0007669"/>
    <property type="project" value="TreeGrafter"/>
</dbReference>
<dbReference type="Proteomes" id="UP000295292">
    <property type="component" value="Unassembled WGS sequence"/>
</dbReference>
<proteinExistence type="inferred from homology"/>
<evidence type="ECO:0000256" key="3">
    <source>
        <dbReference type="PIRSR" id="PIRSR005384-1"/>
    </source>
</evidence>
<comment type="caution">
    <text evidence="5">The sequence shown here is derived from an EMBL/GenBank/DDBJ whole genome shotgun (WGS) entry which is preliminary data.</text>
</comment>
<feature type="binding site" evidence="4">
    <location>
        <position position="132"/>
    </location>
    <ligand>
        <name>D-ribulose 5-phosphate</name>
        <dbReference type="ChEBI" id="CHEBI:58121"/>
    </ligand>
</feature>
<dbReference type="EMBL" id="SNYV01000015">
    <property type="protein sequence ID" value="TDQ76525.1"/>
    <property type="molecule type" value="Genomic_DNA"/>
</dbReference>
<dbReference type="InterPro" id="IPR004785">
    <property type="entry name" value="RpiB"/>
</dbReference>
<dbReference type="OrthoDB" id="1778624at2"/>
<dbReference type="InterPro" id="IPR003500">
    <property type="entry name" value="RpiB_LacA_LacB"/>
</dbReference>
<name>A0A4R6WAW8_9SPHI</name>
<dbReference type="NCBIfam" id="NF004051">
    <property type="entry name" value="PRK05571.1"/>
    <property type="match status" value="1"/>
</dbReference>
<dbReference type="PANTHER" id="PTHR30345">
    <property type="entry name" value="RIBOSE-5-PHOSPHATE ISOMERASE B"/>
    <property type="match status" value="1"/>
</dbReference>
<evidence type="ECO:0000256" key="4">
    <source>
        <dbReference type="PIRSR" id="PIRSR005384-2"/>
    </source>
</evidence>
<feature type="binding site" evidence="4">
    <location>
        <position position="136"/>
    </location>
    <ligand>
        <name>D-ribulose 5-phosphate</name>
        <dbReference type="ChEBI" id="CHEBI:58121"/>
    </ligand>
</feature>
<protein>
    <submittedName>
        <fullName evidence="5">Ribose 5-phosphate isomerase B</fullName>
    </submittedName>
</protein>
<feature type="binding site" evidence="4">
    <location>
        <position position="99"/>
    </location>
    <ligand>
        <name>D-ribulose 5-phosphate</name>
        <dbReference type="ChEBI" id="CHEBI:58121"/>
    </ligand>
</feature>
<dbReference type="SUPFAM" id="SSF89623">
    <property type="entry name" value="Ribose/Galactose isomerase RpiB/AlsB"/>
    <property type="match status" value="1"/>
</dbReference>
<keyword evidence="6" id="KW-1185">Reference proteome</keyword>
<dbReference type="Gene3D" id="3.40.1400.10">
    <property type="entry name" value="Sugar-phosphate isomerase, RpiB/LacA/LacB"/>
    <property type="match status" value="1"/>
</dbReference>
<comment type="similarity">
    <text evidence="1">Belongs to the LacAB/RpiB family.</text>
</comment>
<feature type="binding site" evidence="4">
    <location>
        <position position="109"/>
    </location>
    <ligand>
        <name>D-ribulose 5-phosphate</name>
        <dbReference type="ChEBI" id="CHEBI:58121"/>
    </ligand>
</feature>